<dbReference type="PROSITE" id="PS51257">
    <property type="entry name" value="PROKAR_LIPOPROTEIN"/>
    <property type="match status" value="1"/>
</dbReference>
<gene>
    <name evidence="2" type="ORF">FRD01_03035</name>
</gene>
<evidence type="ECO:0008006" key="4">
    <source>
        <dbReference type="Google" id="ProtNLM"/>
    </source>
</evidence>
<reference evidence="2 3" key="1">
    <citation type="submission" date="2019-08" db="EMBL/GenBank/DDBJ databases">
        <authorList>
            <person name="Liang Q."/>
        </authorList>
    </citation>
    <scope>NUCLEOTIDE SEQUENCE [LARGE SCALE GENOMIC DNA]</scope>
    <source>
        <strain evidence="2 3">V1718</strain>
    </source>
</reference>
<dbReference type="RefSeq" id="WP_146957524.1">
    <property type="nucleotide sequence ID" value="NZ_CP042467.1"/>
</dbReference>
<accession>A0A5B8XKW5</accession>
<name>A0A5B8XKW5_9DELT</name>
<keyword evidence="3" id="KW-1185">Reference proteome</keyword>
<dbReference type="KEGG" id="bbae:FRD01_03035"/>
<evidence type="ECO:0000313" key="2">
    <source>
        <dbReference type="EMBL" id="QED26245.1"/>
    </source>
</evidence>
<organism evidence="2 3">
    <name type="scientific">Microvenator marinus</name>
    <dbReference type="NCBI Taxonomy" id="2600177"/>
    <lineage>
        <taxon>Bacteria</taxon>
        <taxon>Deltaproteobacteria</taxon>
        <taxon>Bradymonadales</taxon>
        <taxon>Microvenatoraceae</taxon>
        <taxon>Microvenator</taxon>
    </lineage>
</organism>
<feature type="signal peptide" evidence="1">
    <location>
        <begin position="1"/>
        <end position="16"/>
    </location>
</feature>
<dbReference type="AlphaFoldDB" id="A0A5B8XKW5"/>
<feature type="chain" id="PRO_5022963516" description="Lipoprotein" evidence="1">
    <location>
        <begin position="17"/>
        <end position="128"/>
    </location>
</feature>
<dbReference type="Proteomes" id="UP000321595">
    <property type="component" value="Chromosome"/>
</dbReference>
<sequence length="128" mass="13947">MYTKTLLIFGVLALMAAGCKTTVSSSKSSKNIELLSQSDLGGEKARHCNKVGSFEVAKHESEVTETKQSVLEIKARNQAARMDATHVLVWPAATYTCNKALEEVEGEADQCERSSVDAYTCVIGRRAF</sequence>
<evidence type="ECO:0000313" key="3">
    <source>
        <dbReference type="Proteomes" id="UP000321595"/>
    </source>
</evidence>
<proteinExistence type="predicted"/>
<protein>
    <recommendedName>
        <fullName evidence="4">Lipoprotein</fullName>
    </recommendedName>
</protein>
<evidence type="ECO:0000256" key="1">
    <source>
        <dbReference type="SAM" id="SignalP"/>
    </source>
</evidence>
<keyword evidence="1" id="KW-0732">Signal</keyword>
<dbReference type="EMBL" id="CP042467">
    <property type="protein sequence ID" value="QED26245.1"/>
    <property type="molecule type" value="Genomic_DNA"/>
</dbReference>